<evidence type="ECO:0000256" key="1">
    <source>
        <dbReference type="ARBA" id="ARBA00001974"/>
    </source>
</evidence>
<keyword evidence="3 5" id="KW-0285">Flavoprotein</keyword>
<dbReference type="Pfam" id="PF02771">
    <property type="entry name" value="Acyl-CoA_dh_N"/>
    <property type="match status" value="1"/>
</dbReference>
<dbReference type="Gene3D" id="1.10.540.10">
    <property type="entry name" value="Acyl-CoA dehydrogenase/oxidase, N-terminal domain"/>
    <property type="match status" value="1"/>
</dbReference>
<name>A0ABQ1S276_9SPHN</name>
<dbReference type="Pfam" id="PF02770">
    <property type="entry name" value="Acyl-CoA_dh_M"/>
    <property type="match status" value="1"/>
</dbReference>
<dbReference type="InterPro" id="IPR013786">
    <property type="entry name" value="AcylCoA_DH/ox_N"/>
</dbReference>
<dbReference type="Pfam" id="PF00441">
    <property type="entry name" value="Acyl-CoA_dh_1"/>
    <property type="match status" value="1"/>
</dbReference>
<dbReference type="SUPFAM" id="SSF56645">
    <property type="entry name" value="Acyl-CoA dehydrogenase NM domain-like"/>
    <property type="match status" value="1"/>
</dbReference>
<comment type="similarity">
    <text evidence="2 5">Belongs to the acyl-CoA dehydrogenase family.</text>
</comment>
<proteinExistence type="inferred from homology"/>
<dbReference type="PROSITE" id="PS00073">
    <property type="entry name" value="ACYL_COA_DH_2"/>
    <property type="match status" value="1"/>
</dbReference>
<evidence type="ECO:0000313" key="10">
    <source>
        <dbReference type="Proteomes" id="UP000619041"/>
    </source>
</evidence>
<dbReference type="Gene3D" id="2.40.110.10">
    <property type="entry name" value="Butyryl-CoA Dehydrogenase, subunit A, domain 2"/>
    <property type="match status" value="1"/>
</dbReference>
<feature type="domain" description="Acyl-CoA oxidase/dehydrogenase middle" evidence="7">
    <location>
        <begin position="124"/>
        <end position="214"/>
    </location>
</feature>
<sequence>MNFDLSDEQRMVVDSVRRYLDDKLEPEIRAHGEQFIPKPLMQTWTKALTEYGHITAPHPTEDGGLGMGWLTHLLIFEEIAYSSLDVAIPGFINAVAAELLRRVGSEKIKQRYLTGILAGETFVSMGVSEPDVGSDVAAVKTRAVRDGDHWVINGEKTWITNGVYSDILICTCKTDDHQISHILIDRDESGYEVRDIQKMALNGQSTAQIFLTDCRVPVANTLGEVGDGVRNTLKVFEIARCHMAMWSIGIARRALHEAIVYARERTQHGKKIAGHQLIAEKIATMATRIDAARLLTYRAIALVDSGERAESECSMAKWYATEMAIDATRNALQIHGGNGVTKDFIVERLVREAIICPIPDGTTEIQKLIISRAVTGVPAFR</sequence>
<keyword evidence="4 5" id="KW-0274">FAD</keyword>
<dbReference type="InterPro" id="IPR006091">
    <property type="entry name" value="Acyl-CoA_Oxase/DH_mid-dom"/>
</dbReference>
<gene>
    <name evidence="9" type="ORF">GCM10011515_03300</name>
</gene>
<evidence type="ECO:0000256" key="3">
    <source>
        <dbReference type="ARBA" id="ARBA00022630"/>
    </source>
</evidence>
<organism evidence="9 10">
    <name type="scientific">Tsuneonella deserti</name>
    <dbReference type="NCBI Taxonomy" id="2035528"/>
    <lineage>
        <taxon>Bacteria</taxon>
        <taxon>Pseudomonadati</taxon>
        <taxon>Pseudomonadota</taxon>
        <taxon>Alphaproteobacteria</taxon>
        <taxon>Sphingomonadales</taxon>
        <taxon>Erythrobacteraceae</taxon>
        <taxon>Tsuneonella</taxon>
    </lineage>
</organism>
<evidence type="ECO:0000256" key="4">
    <source>
        <dbReference type="ARBA" id="ARBA00022827"/>
    </source>
</evidence>
<feature type="domain" description="Acyl-CoA dehydrogenase/oxidase N-terminal" evidence="8">
    <location>
        <begin position="6"/>
        <end position="120"/>
    </location>
</feature>
<reference evidence="10" key="1">
    <citation type="journal article" date="2019" name="Int. J. Syst. Evol. Microbiol.">
        <title>The Global Catalogue of Microorganisms (GCM) 10K type strain sequencing project: providing services to taxonomists for standard genome sequencing and annotation.</title>
        <authorList>
            <consortium name="The Broad Institute Genomics Platform"/>
            <consortium name="The Broad Institute Genome Sequencing Center for Infectious Disease"/>
            <person name="Wu L."/>
            <person name="Ma J."/>
        </authorList>
    </citation>
    <scope>NUCLEOTIDE SEQUENCE [LARGE SCALE GENOMIC DNA]</scope>
    <source>
        <strain evidence="10">CGMCC 1.15959</strain>
    </source>
</reference>
<dbReference type="PANTHER" id="PTHR43884">
    <property type="entry name" value="ACYL-COA DEHYDROGENASE"/>
    <property type="match status" value="1"/>
</dbReference>
<accession>A0ABQ1S276</accession>
<protein>
    <submittedName>
        <fullName evidence="9">Acyl-CoA dehydrogenase</fullName>
    </submittedName>
</protein>
<dbReference type="InterPro" id="IPR037069">
    <property type="entry name" value="AcylCoA_DH/ox_N_sf"/>
</dbReference>
<dbReference type="InterPro" id="IPR009075">
    <property type="entry name" value="AcylCo_DH/oxidase_C"/>
</dbReference>
<evidence type="ECO:0000313" key="9">
    <source>
        <dbReference type="EMBL" id="GGD87143.1"/>
    </source>
</evidence>
<dbReference type="Gene3D" id="1.20.140.10">
    <property type="entry name" value="Butyryl-CoA Dehydrogenase, subunit A, domain 3"/>
    <property type="match status" value="1"/>
</dbReference>
<comment type="cofactor">
    <cofactor evidence="1 5">
        <name>FAD</name>
        <dbReference type="ChEBI" id="CHEBI:57692"/>
    </cofactor>
</comment>
<dbReference type="PANTHER" id="PTHR43884:SF12">
    <property type="entry name" value="ISOVALERYL-COA DEHYDROGENASE, MITOCHONDRIAL-RELATED"/>
    <property type="match status" value="1"/>
</dbReference>
<comment type="caution">
    <text evidence="9">The sequence shown here is derived from an EMBL/GenBank/DDBJ whole genome shotgun (WGS) entry which is preliminary data.</text>
</comment>
<evidence type="ECO:0000259" key="8">
    <source>
        <dbReference type="Pfam" id="PF02771"/>
    </source>
</evidence>
<dbReference type="InterPro" id="IPR009100">
    <property type="entry name" value="AcylCoA_DH/oxidase_NM_dom_sf"/>
</dbReference>
<evidence type="ECO:0000256" key="2">
    <source>
        <dbReference type="ARBA" id="ARBA00009347"/>
    </source>
</evidence>
<dbReference type="RefSeq" id="WP_188643542.1">
    <property type="nucleotide sequence ID" value="NZ_BMKL01000001.1"/>
</dbReference>
<dbReference type="InterPro" id="IPR006089">
    <property type="entry name" value="Acyl-CoA_DH_CS"/>
</dbReference>
<evidence type="ECO:0000259" key="6">
    <source>
        <dbReference type="Pfam" id="PF00441"/>
    </source>
</evidence>
<dbReference type="EMBL" id="BMKL01000001">
    <property type="protein sequence ID" value="GGD87143.1"/>
    <property type="molecule type" value="Genomic_DNA"/>
</dbReference>
<keyword evidence="10" id="KW-1185">Reference proteome</keyword>
<dbReference type="Proteomes" id="UP000619041">
    <property type="component" value="Unassembled WGS sequence"/>
</dbReference>
<feature type="domain" description="Acyl-CoA dehydrogenase/oxidase C-terminal" evidence="6">
    <location>
        <begin position="226"/>
        <end position="374"/>
    </location>
</feature>
<dbReference type="InterPro" id="IPR036250">
    <property type="entry name" value="AcylCo_DH-like_C"/>
</dbReference>
<keyword evidence="5" id="KW-0560">Oxidoreductase</keyword>
<evidence type="ECO:0000256" key="5">
    <source>
        <dbReference type="RuleBase" id="RU362125"/>
    </source>
</evidence>
<dbReference type="SUPFAM" id="SSF47203">
    <property type="entry name" value="Acyl-CoA dehydrogenase C-terminal domain-like"/>
    <property type="match status" value="1"/>
</dbReference>
<dbReference type="InterPro" id="IPR046373">
    <property type="entry name" value="Acyl-CoA_Oxase/DH_mid-dom_sf"/>
</dbReference>
<evidence type="ECO:0000259" key="7">
    <source>
        <dbReference type="Pfam" id="PF02770"/>
    </source>
</evidence>